<protein>
    <submittedName>
        <fullName evidence="1">Uncharacterized protein</fullName>
    </submittedName>
</protein>
<sequence>MPWNAFCLERSHVYGDPQEISTESLRNVRRELRLVFICRSISAFPFPNEAARFFFPQVMLSDASCFIPQTLSPISFRDHL</sequence>
<organism evidence="1 2">
    <name type="scientific">Candidatus Methylacidiphilum fumarolicum</name>
    <dbReference type="NCBI Taxonomy" id="591154"/>
    <lineage>
        <taxon>Bacteria</taxon>
        <taxon>Pseudomonadati</taxon>
        <taxon>Verrucomicrobiota</taxon>
        <taxon>Methylacidiphilae</taxon>
        <taxon>Methylacidiphilales</taxon>
        <taxon>Methylacidiphilaceae</taxon>
        <taxon>Methylacidiphilum (ex Ratnadevi et al. 2023)</taxon>
    </lineage>
</organism>
<name>A0ABN8XFL7_9BACT</name>
<proteinExistence type="predicted"/>
<dbReference type="EMBL" id="OX458932">
    <property type="protein sequence ID" value="CAI9086051.1"/>
    <property type="molecule type" value="Genomic_DNA"/>
</dbReference>
<keyword evidence="2" id="KW-1185">Reference proteome</keyword>
<reference evidence="1" key="1">
    <citation type="submission" date="2023-03" db="EMBL/GenBank/DDBJ databases">
        <authorList>
            <person name="Cremers G."/>
            <person name="Picone N."/>
        </authorList>
    </citation>
    <scope>NUCLEOTIDE SEQUENCE</scope>
    <source>
        <strain evidence="1">Sample_alias</strain>
    </source>
</reference>
<evidence type="ECO:0000313" key="2">
    <source>
        <dbReference type="Proteomes" id="UP001161497"/>
    </source>
</evidence>
<evidence type="ECO:0000313" key="1">
    <source>
        <dbReference type="EMBL" id="CAI9086051.1"/>
    </source>
</evidence>
<gene>
    <name evidence="1" type="ORF">MFUM_1723</name>
</gene>
<dbReference type="Proteomes" id="UP001161497">
    <property type="component" value="Chromosome"/>
</dbReference>
<accession>A0ABN8XFL7</accession>